<dbReference type="Pfam" id="PF03632">
    <property type="entry name" value="Glyco_hydro_65m"/>
    <property type="match status" value="2"/>
</dbReference>
<keyword evidence="9" id="KW-0472">Membrane</keyword>
<reference evidence="12" key="1">
    <citation type="submission" date="2022-01" db="EMBL/GenBank/DDBJ databases">
        <authorList>
            <person name="King R."/>
        </authorList>
    </citation>
    <scope>NUCLEOTIDE SEQUENCE</scope>
</reference>
<dbReference type="GO" id="GO:0005975">
    <property type="term" value="P:carbohydrate metabolic process"/>
    <property type="evidence" value="ECO:0007669"/>
    <property type="project" value="InterPro"/>
</dbReference>
<evidence type="ECO:0000256" key="7">
    <source>
        <dbReference type="ARBA" id="ARBA00071505"/>
    </source>
</evidence>
<keyword evidence="9" id="KW-1133">Transmembrane helix</keyword>
<keyword evidence="3" id="KW-0326">Glycosidase</keyword>
<dbReference type="Gene3D" id="1.50.10.10">
    <property type="match status" value="2"/>
</dbReference>
<keyword evidence="10" id="KW-0732">Signal</keyword>
<evidence type="ECO:0000259" key="11">
    <source>
        <dbReference type="Pfam" id="PF03632"/>
    </source>
</evidence>
<accession>A0A9N9WPB8</accession>
<feature type="domain" description="Glycoside hydrolase family 65 central catalytic" evidence="11">
    <location>
        <begin position="310"/>
        <end position="516"/>
    </location>
</feature>
<evidence type="ECO:0000256" key="1">
    <source>
        <dbReference type="ARBA" id="ARBA00006768"/>
    </source>
</evidence>
<keyword evidence="13" id="KW-1185">Reference proteome</keyword>
<dbReference type="InterPro" id="IPR005195">
    <property type="entry name" value="Glyco_hydro_65_M"/>
</dbReference>
<evidence type="ECO:0000313" key="13">
    <source>
        <dbReference type="Proteomes" id="UP001153620"/>
    </source>
</evidence>
<comment type="function">
    <text evidence="5">Catalyzes the hydrolysis of glucose from the disaccharide unit linked to hydroxylysine residues of collagen and collagen-like proteins.</text>
</comment>
<dbReference type="InterPro" id="IPR008928">
    <property type="entry name" value="6-hairpin_glycosidase_sf"/>
</dbReference>
<evidence type="ECO:0000313" key="12">
    <source>
        <dbReference type="EMBL" id="CAG9798944.1"/>
    </source>
</evidence>
<feature type="signal peptide" evidence="10">
    <location>
        <begin position="1"/>
        <end position="22"/>
    </location>
</feature>
<feature type="domain" description="Glycoside hydrolase family 65 central catalytic" evidence="11">
    <location>
        <begin position="1004"/>
        <end position="1182"/>
    </location>
</feature>
<gene>
    <name evidence="12" type="ORF">CHIRRI_LOCUS1919</name>
</gene>
<comment type="similarity">
    <text evidence="1">Belongs to the glycosyl hydrolase 65 family.</text>
</comment>
<feature type="chain" id="PRO_5040269418" description="Protein-glucosylgalactosylhydroxylysine glucosidase" evidence="10">
    <location>
        <begin position="23"/>
        <end position="1420"/>
    </location>
</feature>
<organism evidence="12 13">
    <name type="scientific">Chironomus riparius</name>
    <dbReference type="NCBI Taxonomy" id="315576"/>
    <lineage>
        <taxon>Eukaryota</taxon>
        <taxon>Metazoa</taxon>
        <taxon>Ecdysozoa</taxon>
        <taxon>Arthropoda</taxon>
        <taxon>Hexapoda</taxon>
        <taxon>Insecta</taxon>
        <taxon>Pterygota</taxon>
        <taxon>Neoptera</taxon>
        <taxon>Endopterygota</taxon>
        <taxon>Diptera</taxon>
        <taxon>Nematocera</taxon>
        <taxon>Chironomoidea</taxon>
        <taxon>Chironomidae</taxon>
        <taxon>Chironominae</taxon>
        <taxon>Chironomus</taxon>
    </lineage>
</organism>
<dbReference type="Proteomes" id="UP001153620">
    <property type="component" value="Chromosome 1"/>
</dbReference>
<name>A0A9N9WPB8_9DIPT</name>
<evidence type="ECO:0000256" key="4">
    <source>
        <dbReference type="ARBA" id="ARBA00051415"/>
    </source>
</evidence>
<evidence type="ECO:0000256" key="6">
    <source>
        <dbReference type="ARBA" id="ARBA00066430"/>
    </source>
</evidence>
<proteinExistence type="inferred from homology"/>
<reference evidence="12" key="2">
    <citation type="submission" date="2022-10" db="EMBL/GenBank/DDBJ databases">
        <authorList>
            <consortium name="ENA_rothamsted_submissions"/>
            <consortium name="culmorum"/>
            <person name="King R."/>
        </authorList>
    </citation>
    <scope>NUCLEOTIDE SEQUENCE</scope>
</reference>
<protein>
    <recommendedName>
        <fullName evidence="7">Protein-glucosylgalactosylhydroxylysine glucosidase</fullName>
        <ecNumber evidence="6">3.2.1.107</ecNumber>
    </recommendedName>
    <alternativeName>
        <fullName evidence="8">Acid trehalase-like protein 1</fullName>
    </alternativeName>
</protein>
<keyword evidence="2" id="KW-0378">Hydrolase</keyword>
<sequence>MKNKFKFFLWMFVVLLCREVKSDDDNLIIESTELPGAADMPTLANGHIGFVIYGDSILMNGLYNGVRGESHRARIPNFSNLVPNIECNENCLYQLNMKNGYFQNTINESNFNVVQQLYAHRFYNRAVINSFTIERTVQGGNISVGLEINQGDETSVDLELVHSRDVLDLKLRINCYATKSIEDPRYQTSPSKVCIGFTIPPENLFLNENENTFTYHHITAVAKTEEEVVKELEDIIQATDIFEKHSSIWEEHWARFGIFIEGNSKVNEIIHSSMFYLISNLPSEQTNQPKDPYYGLSPGGLPKGGQVYMEYQGHSFWDTEIWMHPPILLLNPKWSEEILSYRYNVKKAAADNALNTNYKGYRYPWESGFTGCEVTPDCCPEVVEFQHHIIADIAFAYRSHLAATHDEEWWNNFGCDIAYNTAKFWESRVKYNDSTENYDIRNVMGPDEDHHDIDNNGYTNVIAAFNLYFGDFAGCHCKNVLNISDNDYKRFEKIAKSLTLLYDKENDRHPQYEGYAGENIKQADTVMLGYPLQLPMNASTKRNDLEYYDNKTRENGPAMTWAIHTIGFLDLEDQNTAAKYFERSYSLYTRAPFNAWSEAIPDQPAAGNFITGAGGFLQSVINGYAGIRLNFDNLVITKSYLPANSSKLTLNGIVYLGNVFRLEIIAGFKTLTLITNGEEDVQVFVDGIEQENLTTYKDIPLLIPADSAITLKPLKKFGESKGCEMKETVTGKKISDEPVEFVDDEWILGSNYLPDVYEVPTLSNGHIGFVIYGDSIFMNGLYNGQNGNSHRARIPNYGNIETDLECLENNCAYQLNLKQGYFERIAYKGRSFKISQQMYAHRYYNRIIVNRFVLEQLDGTLEYSVQLRLNPGNETSVDIVKYDESKYSTENGEVTVRCYMTRTIEDNRYQSDLTTVCVAYTTVPIQLTVSLGQQSAEYVHFTAIGSTEAEVKKELADVMAQSYSAIFDKHKSIWEKHMNSYEMTVEDNKELNQIMHSSLSFPSEDILSYRYNVRKAAEDHATNTTYKGYRYPWESGFTGREVTPLFAWEVIEFQHHISADIAFAYRSHLAATHNLDWWKKYGCDIAYNTAKFWESRVQFNESTKFYDIKNIMGPDEDHYNVTNNVYTNVIAAINLYFGDFAACSCKEELKDLDADNFAKIAKSLKMVYDEENDFHPQFEGYEGAEIKQADVVLIGYPLQLPMNSTTKHNNLHMYDNVTRDTGPAMTWSMHTIGFLDIQDEQNAARTFRKSYSVYNHEPFKTWSENQPGVEGSGNFITGVGGFLQSVMNGYGGIRLHFDHLSITNFYNPPSTNGLILKGITYLNNRFNLEIKNDVATVFFTDVNKDHPIKITLSPSNEEYEAKVDSPITFNRVEELIIKPENNTFGSCELKETVLNVPASAAIFKTNIFIGLIALIVILMK</sequence>
<dbReference type="FunFam" id="1.50.10.10:FF:000023">
    <property type="entry name" value="Protein-glucosylgalactosylhydroxylysine glucosidase"/>
    <property type="match status" value="2"/>
</dbReference>
<dbReference type="EC" id="3.2.1.107" evidence="6"/>
<evidence type="ECO:0000256" key="9">
    <source>
        <dbReference type="SAM" id="Phobius"/>
    </source>
</evidence>
<dbReference type="PANTHER" id="PTHR11051">
    <property type="entry name" value="GLYCOSYL HYDROLASE-RELATED"/>
    <property type="match status" value="1"/>
</dbReference>
<evidence type="ECO:0000256" key="2">
    <source>
        <dbReference type="ARBA" id="ARBA00022801"/>
    </source>
</evidence>
<evidence type="ECO:0000256" key="5">
    <source>
        <dbReference type="ARBA" id="ARBA00053339"/>
    </source>
</evidence>
<evidence type="ECO:0000256" key="8">
    <source>
        <dbReference type="ARBA" id="ARBA00079982"/>
    </source>
</evidence>
<evidence type="ECO:0000256" key="10">
    <source>
        <dbReference type="SAM" id="SignalP"/>
    </source>
</evidence>
<feature type="transmembrane region" description="Helical" evidence="9">
    <location>
        <begin position="1396"/>
        <end position="1419"/>
    </location>
</feature>
<dbReference type="GO" id="GO:0047402">
    <property type="term" value="F:protein-glucosylgalactosylhydroxylysine glucosidase activity"/>
    <property type="evidence" value="ECO:0007669"/>
    <property type="project" value="UniProtKB-EC"/>
</dbReference>
<comment type="catalytic activity">
    <reaction evidence="4">
        <text>(5R)-5-O-[alpha-D-glucosyl-(1-&gt;2)-beta-D-galactosyl]-5-hydroxy-L-lysyl-[collagen] + H2O = (5R)-5-O-(beta-D-galactosyl)-5-hydroxy-L-lysyl-[collagen] + D-glucose</text>
        <dbReference type="Rhea" id="RHEA:11068"/>
        <dbReference type="Rhea" id="RHEA-COMP:12753"/>
        <dbReference type="Rhea" id="RHEA-COMP:12754"/>
        <dbReference type="ChEBI" id="CHEBI:4167"/>
        <dbReference type="ChEBI" id="CHEBI:15377"/>
        <dbReference type="ChEBI" id="CHEBI:133443"/>
        <dbReference type="ChEBI" id="CHEBI:133452"/>
        <dbReference type="EC" id="3.2.1.107"/>
    </reaction>
</comment>
<dbReference type="EMBL" id="OU895877">
    <property type="protein sequence ID" value="CAG9798944.1"/>
    <property type="molecule type" value="Genomic_DNA"/>
</dbReference>
<keyword evidence="9" id="KW-0812">Transmembrane</keyword>
<dbReference type="PANTHER" id="PTHR11051:SF8">
    <property type="entry name" value="PROTEIN-GLUCOSYLGALACTOSYLHYDROXYLYSINE GLUCOSIDASE"/>
    <property type="match status" value="1"/>
</dbReference>
<evidence type="ECO:0000256" key="3">
    <source>
        <dbReference type="ARBA" id="ARBA00023295"/>
    </source>
</evidence>
<dbReference type="OrthoDB" id="200349at2759"/>
<dbReference type="InterPro" id="IPR012341">
    <property type="entry name" value="6hp_glycosidase-like_sf"/>
</dbReference>
<dbReference type="SUPFAM" id="SSF48208">
    <property type="entry name" value="Six-hairpin glycosidases"/>
    <property type="match status" value="2"/>
</dbReference>